<comment type="subcellular location">
    <subcellularLocation>
        <location evidence="1">Mitochondrion</location>
    </subcellularLocation>
</comment>
<dbReference type="PANTHER" id="PTHR21396:SF2">
    <property type="entry name" value="LARGE RIBOSOMAL SUBUNIT PROTEIN ML43"/>
    <property type="match status" value="1"/>
</dbReference>
<protein>
    <recommendedName>
        <fullName evidence="6">Large ribosomal subunit protein mL43</fullName>
    </recommendedName>
</protein>
<comment type="caution">
    <text evidence="8">The sequence shown here is derived from an EMBL/GenBank/DDBJ whole genome shotgun (WGS) entry which is preliminary data.</text>
</comment>
<evidence type="ECO:0000259" key="7">
    <source>
        <dbReference type="SMART" id="SM00916"/>
    </source>
</evidence>
<organism evidence="8 9">
    <name type="scientific">Cladophialophora chaetospira</name>
    <dbReference type="NCBI Taxonomy" id="386627"/>
    <lineage>
        <taxon>Eukaryota</taxon>
        <taxon>Fungi</taxon>
        <taxon>Dikarya</taxon>
        <taxon>Ascomycota</taxon>
        <taxon>Pezizomycotina</taxon>
        <taxon>Eurotiomycetes</taxon>
        <taxon>Chaetothyriomycetidae</taxon>
        <taxon>Chaetothyriales</taxon>
        <taxon>Herpotrichiellaceae</taxon>
        <taxon>Cladophialophora</taxon>
    </lineage>
</organism>
<evidence type="ECO:0000256" key="5">
    <source>
        <dbReference type="ARBA" id="ARBA00023274"/>
    </source>
</evidence>
<proteinExistence type="inferred from homology"/>
<dbReference type="InterPro" id="IPR039927">
    <property type="entry name" value="Ribosomal_mL43"/>
</dbReference>
<accession>A0AA38XIC2</accession>
<dbReference type="SUPFAM" id="SSF52833">
    <property type="entry name" value="Thioredoxin-like"/>
    <property type="match status" value="1"/>
</dbReference>
<reference evidence="8" key="1">
    <citation type="submission" date="2022-10" db="EMBL/GenBank/DDBJ databases">
        <title>Culturing micro-colonial fungi from biological soil crusts in the Mojave desert and describing Neophaeococcomyces mojavensis, and introducing the new genera and species Taxawa tesnikishii.</title>
        <authorList>
            <person name="Kurbessoian T."/>
            <person name="Stajich J.E."/>
        </authorList>
    </citation>
    <scope>NUCLEOTIDE SEQUENCE</scope>
    <source>
        <strain evidence="8">TK_41</strain>
    </source>
</reference>
<evidence type="ECO:0000313" key="8">
    <source>
        <dbReference type="EMBL" id="KAJ9613554.1"/>
    </source>
</evidence>
<evidence type="ECO:0000256" key="3">
    <source>
        <dbReference type="ARBA" id="ARBA00022980"/>
    </source>
</evidence>
<dbReference type="SMART" id="SM00916">
    <property type="entry name" value="L51_S25_CI-B8"/>
    <property type="match status" value="1"/>
</dbReference>
<dbReference type="AlphaFoldDB" id="A0AA38XIC2"/>
<keyword evidence="4" id="KW-0496">Mitochondrion</keyword>
<dbReference type="InterPro" id="IPR007741">
    <property type="entry name" value="Ribosomal_mL43/mS25/NADH_DH"/>
</dbReference>
<evidence type="ECO:0000256" key="4">
    <source>
        <dbReference type="ARBA" id="ARBA00023128"/>
    </source>
</evidence>
<dbReference type="Gene3D" id="3.40.30.10">
    <property type="entry name" value="Glutaredoxin"/>
    <property type="match status" value="1"/>
</dbReference>
<feature type="domain" description="Ribosomal protein/NADH dehydrogenase" evidence="7">
    <location>
        <begin position="32"/>
        <end position="106"/>
    </location>
</feature>
<dbReference type="PANTHER" id="PTHR21396">
    <property type="entry name" value="39S RIBOSOMAL PROTEIN L43"/>
    <property type="match status" value="1"/>
</dbReference>
<dbReference type="InterPro" id="IPR036249">
    <property type="entry name" value="Thioredoxin-like_sf"/>
</dbReference>
<evidence type="ECO:0000256" key="2">
    <source>
        <dbReference type="ARBA" id="ARBA00006073"/>
    </source>
</evidence>
<evidence type="ECO:0000256" key="1">
    <source>
        <dbReference type="ARBA" id="ARBA00004173"/>
    </source>
</evidence>
<sequence>MGVQGVKTVSTARNGVGAYILQCTRLHLTYSDHWVSSTGLLSLLRSPSFPRLTHTYPSVEFRISPIPNRHPVLKATYVNGRSKAICVKNLSKEQVAEKLEFLLGNSGTKNVRVGGRKVISENESVRGVWSPMHGGIKTI</sequence>
<evidence type="ECO:0000256" key="6">
    <source>
        <dbReference type="ARBA" id="ARBA00035188"/>
    </source>
</evidence>
<dbReference type="GO" id="GO:0003735">
    <property type="term" value="F:structural constituent of ribosome"/>
    <property type="evidence" value="ECO:0007669"/>
    <property type="project" value="InterPro"/>
</dbReference>
<dbReference type="Proteomes" id="UP001172673">
    <property type="component" value="Unassembled WGS sequence"/>
</dbReference>
<comment type="similarity">
    <text evidence="2">Belongs to the mitochondrion-specific ribosomal protein mL43 family.</text>
</comment>
<dbReference type="GO" id="GO:0005762">
    <property type="term" value="C:mitochondrial large ribosomal subunit"/>
    <property type="evidence" value="ECO:0007669"/>
    <property type="project" value="TreeGrafter"/>
</dbReference>
<dbReference type="GO" id="GO:0032543">
    <property type="term" value="P:mitochondrial translation"/>
    <property type="evidence" value="ECO:0007669"/>
    <property type="project" value="InterPro"/>
</dbReference>
<keyword evidence="3 8" id="KW-0689">Ribosomal protein</keyword>
<gene>
    <name evidence="8" type="primary">MRPL51</name>
    <name evidence="8" type="ORF">H2200_003496</name>
</gene>
<dbReference type="EMBL" id="JAPDRK010000004">
    <property type="protein sequence ID" value="KAJ9613554.1"/>
    <property type="molecule type" value="Genomic_DNA"/>
</dbReference>
<keyword evidence="9" id="KW-1185">Reference proteome</keyword>
<dbReference type="Pfam" id="PF05047">
    <property type="entry name" value="L51_S25_CI-B8"/>
    <property type="match status" value="1"/>
</dbReference>
<name>A0AA38XIC2_9EURO</name>
<evidence type="ECO:0000313" key="9">
    <source>
        <dbReference type="Proteomes" id="UP001172673"/>
    </source>
</evidence>
<keyword evidence="5" id="KW-0687">Ribonucleoprotein</keyword>